<evidence type="ECO:0000256" key="1">
    <source>
        <dbReference type="SAM" id="MobiDB-lite"/>
    </source>
</evidence>
<evidence type="ECO:0008006" key="3">
    <source>
        <dbReference type="Google" id="ProtNLM"/>
    </source>
</evidence>
<feature type="region of interest" description="Disordered" evidence="1">
    <location>
        <begin position="204"/>
        <end position="223"/>
    </location>
</feature>
<feature type="region of interest" description="Disordered" evidence="1">
    <location>
        <begin position="159"/>
        <end position="184"/>
    </location>
</feature>
<evidence type="ECO:0000313" key="2">
    <source>
        <dbReference type="EMBL" id="CAE4568997.1"/>
    </source>
</evidence>
<dbReference type="AlphaFoldDB" id="A0A7S4Q0Z9"/>
<dbReference type="SUPFAM" id="SSF81301">
    <property type="entry name" value="Nucleotidyltransferase"/>
    <property type="match status" value="1"/>
</dbReference>
<accession>A0A7S4Q0Z9</accession>
<feature type="compositionally biased region" description="Gly residues" evidence="1">
    <location>
        <begin position="212"/>
        <end position="223"/>
    </location>
</feature>
<dbReference type="InterPro" id="IPR043519">
    <property type="entry name" value="NT_sf"/>
</dbReference>
<proteinExistence type="predicted"/>
<name>A0A7S4Q0Z9_9DINO</name>
<gene>
    <name evidence="2" type="ORF">AMON00008_LOCUS8616</name>
</gene>
<dbReference type="EMBL" id="HBNR01013348">
    <property type="protein sequence ID" value="CAE4568997.1"/>
    <property type="molecule type" value="Transcribed_RNA"/>
</dbReference>
<sequence length="223" mass="25030">MVHQSELLRGGRMKRVLSSGSTRLRLDTPHSDLDLILDMGSKPLPVKELYEEILRLQQDLEVRRHFQRFSEVTPILKTFAVTLPAYYRGLDFDLVPMAERPELGRGLWQWNPRTGAWQQALTDLFYTRFEHLCERAPGVHKGVRLLKLWNEALPRWRRPAHEKDPSPAAAAPDRRGPADEVEGGKAPLVGAHIMLLALAARTSGDVPEDTGTAGGGLTGSWRS</sequence>
<organism evidence="2">
    <name type="scientific">Alexandrium monilatum</name>
    <dbReference type="NCBI Taxonomy" id="311494"/>
    <lineage>
        <taxon>Eukaryota</taxon>
        <taxon>Sar</taxon>
        <taxon>Alveolata</taxon>
        <taxon>Dinophyceae</taxon>
        <taxon>Gonyaulacales</taxon>
        <taxon>Pyrocystaceae</taxon>
        <taxon>Alexandrium</taxon>
    </lineage>
</organism>
<protein>
    <recommendedName>
        <fullName evidence="3">Polymerase nucleotidyl transferase domain-containing protein</fullName>
    </recommendedName>
</protein>
<reference evidence="2" key="1">
    <citation type="submission" date="2021-01" db="EMBL/GenBank/DDBJ databases">
        <authorList>
            <person name="Corre E."/>
            <person name="Pelletier E."/>
            <person name="Niang G."/>
            <person name="Scheremetjew M."/>
            <person name="Finn R."/>
            <person name="Kale V."/>
            <person name="Holt S."/>
            <person name="Cochrane G."/>
            <person name="Meng A."/>
            <person name="Brown T."/>
            <person name="Cohen L."/>
        </authorList>
    </citation>
    <scope>NUCLEOTIDE SEQUENCE</scope>
    <source>
        <strain evidence="2">CCMP3105</strain>
    </source>
</reference>